<dbReference type="GO" id="GO:1902660">
    <property type="term" value="P:negative regulation of glucose mediated signaling pathway"/>
    <property type="evidence" value="ECO:0007669"/>
    <property type="project" value="TreeGrafter"/>
</dbReference>
<dbReference type="AlphaFoldDB" id="A0A1F6TF83"/>
<dbReference type="InterPro" id="IPR001279">
    <property type="entry name" value="Metallo-B-lactamas"/>
</dbReference>
<accession>A0A1F6TF83</accession>
<dbReference type="CDD" id="cd07735">
    <property type="entry name" value="class_II_PDE_MBL-fold"/>
    <property type="match status" value="1"/>
</dbReference>
<name>A0A1F6TF83_9PROT</name>
<dbReference type="STRING" id="1817764.A2637_03735"/>
<dbReference type="PRINTS" id="PR00388">
    <property type="entry name" value="PDIESTERASE2"/>
</dbReference>
<protein>
    <submittedName>
        <fullName evidence="2">3',5'-cyclic-nucleotide phosphodiesterase</fullName>
    </submittedName>
</protein>
<dbReference type="SUPFAM" id="SSF56281">
    <property type="entry name" value="Metallo-hydrolase/oxidoreductase"/>
    <property type="match status" value="1"/>
</dbReference>
<reference evidence="2 3" key="1">
    <citation type="journal article" date="2016" name="Nat. Commun.">
        <title>Thousands of microbial genomes shed light on interconnected biogeochemical processes in an aquifer system.</title>
        <authorList>
            <person name="Anantharaman K."/>
            <person name="Brown C.T."/>
            <person name="Hug L.A."/>
            <person name="Sharon I."/>
            <person name="Castelle C.J."/>
            <person name="Probst A.J."/>
            <person name="Thomas B.C."/>
            <person name="Singh A."/>
            <person name="Wilkins M.J."/>
            <person name="Karaoz U."/>
            <person name="Brodie E.L."/>
            <person name="Williams K.H."/>
            <person name="Hubbard S.S."/>
            <person name="Banfield J.F."/>
        </authorList>
    </citation>
    <scope>NUCLEOTIDE SEQUENCE [LARGE SCALE GENOMIC DNA]</scope>
</reference>
<dbReference type="InterPro" id="IPR036866">
    <property type="entry name" value="RibonucZ/Hydroxyglut_hydro"/>
</dbReference>
<dbReference type="SMART" id="SM00849">
    <property type="entry name" value="Lactamase_B"/>
    <property type="match status" value="1"/>
</dbReference>
<proteinExistence type="predicted"/>
<dbReference type="Gene3D" id="3.60.15.10">
    <property type="entry name" value="Ribonuclease Z/Hydroxyacylglutathione hydrolase-like"/>
    <property type="match status" value="1"/>
</dbReference>
<evidence type="ECO:0000259" key="1">
    <source>
        <dbReference type="SMART" id="SM00849"/>
    </source>
</evidence>
<comment type="caution">
    <text evidence="2">The sequence shown here is derived from an EMBL/GenBank/DDBJ whole genome shotgun (WGS) entry which is preliminary data.</text>
</comment>
<dbReference type="GO" id="GO:0047555">
    <property type="term" value="F:3',5'-cyclic-GMP phosphodiesterase activity"/>
    <property type="evidence" value="ECO:0007669"/>
    <property type="project" value="TreeGrafter"/>
</dbReference>
<organism evidence="2 3">
    <name type="scientific">Candidatus Muproteobacteria bacterium RIFCSPHIGHO2_01_FULL_65_16</name>
    <dbReference type="NCBI Taxonomy" id="1817764"/>
    <lineage>
        <taxon>Bacteria</taxon>
        <taxon>Pseudomonadati</taxon>
        <taxon>Pseudomonadota</taxon>
        <taxon>Candidatus Muproteobacteria</taxon>
    </lineage>
</organism>
<dbReference type="GO" id="GO:0004115">
    <property type="term" value="F:3',5'-cyclic-AMP phosphodiesterase activity"/>
    <property type="evidence" value="ECO:0007669"/>
    <property type="project" value="InterPro"/>
</dbReference>
<sequence length="254" mass="27742">MQIRVLGCSGGIGAGRSTTSFLLDRDVLIDAGTGVGALDTSALLVLDHVFLTHSHLDHVAALPFLLDTFGAGRRAPLQVHAQEATVAALKAHVFNDKIWPDFTRIPSPETPLLALRTLNPGEEVTLAGRSIRAIPVNHAVPAVGYLIRGPGGSLAFSGDTTVTDEFWRVLNDCADLKHLIVETSYTDAEAELARIARHMCPRMLVGELQKLRRRAQIHITHLMPGREDTIMREIAGHIPHDTPRRLMPGEIFEL</sequence>
<evidence type="ECO:0000313" key="2">
    <source>
        <dbReference type="EMBL" id="OGI43752.1"/>
    </source>
</evidence>
<dbReference type="EMBL" id="MFSY01000133">
    <property type="protein sequence ID" value="OGI43752.1"/>
    <property type="molecule type" value="Genomic_DNA"/>
</dbReference>
<dbReference type="PANTHER" id="PTHR28283">
    <property type="entry name" value="3',5'-CYCLIC-NUCLEOTIDE PHOSPHODIESTERASE 1"/>
    <property type="match status" value="1"/>
</dbReference>
<evidence type="ECO:0000313" key="3">
    <source>
        <dbReference type="Proteomes" id="UP000179360"/>
    </source>
</evidence>
<dbReference type="InterPro" id="IPR000396">
    <property type="entry name" value="Pdiesterase2"/>
</dbReference>
<dbReference type="GO" id="GO:0006198">
    <property type="term" value="P:cAMP catabolic process"/>
    <property type="evidence" value="ECO:0007669"/>
    <property type="project" value="InterPro"/>
</dbReference>
<dbReference type="Proteomes" id="UP000179360">
    <property type="component" value="Unassembled WGS sequence"/>
</dbReference>
<dbReference type="Pfam" id="PF12706">
    <property type="entry name" value="Lactamase_B_2"/>
    <property type="match status" value="1"/>
</dbReference>
<gene>
    <name evidence="2" type="ORF">A2637_03735</name>
</gene>
<dbReference type="PANTHER" id="PTHR28283:SF1">
    <property type="entry name" value="3',5'-CYCLIC-NUCLEOTIDE PHOSPHODIESTERASE 1"/>
    <property type="match status" value="1"/>
</dbReference>
<feature type="domain" description="Metallo-beta-lactamase" evidence="1">
    <location>
        <begin position="17"/>
        <end position="208"/>
    </location>
</feature>